<gene>
    <name evidence="6" type="ORF">SAMN04489760_12027</name>
</gene>
<keyword evidence="3" id="KW-0804">Transcription</keyword>
<dbReference type="Proteomes" id="UP000198744">
    <property type="component" value="Unassembled WGS sequence"/>
</dbReference>
<dbReference type="OrthoDB" id="9790639at2"/>
<evidence type="ECO:0000256" key="2">
    <source>
        <dbReference type="ARBA" id="ARBA00023015"/>
    </source>
</evidence>
<dbReference type="InterPro" id="IPR005824">
    <property type="entry name" value="KOW"/>
</dbReference>
<dbReference type="InterPro" id="IPR006645">
    <property type="entry name" value="NGN-like_dom"/>
</dbReference>
<evidence type="ECO:0000256" key="3">
    <source>
        <dbReference type="ARBA" id="ARBA00023163"/>
    </source>
</evidence>
<accession>A0A1H7Z4B9</accession>
<evidence type="ECO:0000259" key="4">
    <source>
        <dbReference type="SMART" id="SM00738"/>
    </source>
</evidence>
<sequence>MSWYAVHTRSRHEDKAYAGLVQKTITTFLPKIEVWSSRKDRRKKIMIPLFPGYLFVELLSLDNQTKLDVLKTFGVVRILGKPTGSEPIAVPDDKIEAIRRIVESKVEVQNLSYPQVGEAARIVDGPFKGIEGTVLKTDFEKDLFVITIELLQRSVAIKLEGSQIEKI</sequence>
<dbReference type="EMBL" id="FOBS01000020">
    <property type="protein sequence ID" value="SEM53176.1"/>
    <property type="molecule type" value="Genomic_DNA"/>
</dbReference>
<dbReference type="RefSeq" id="WP_093884061.1">
    <property type="nucleotide sequence ID" value="NZ_FOBS01000020.1"/>
</dbReference>
<reference evidence="6 7" key="1">
    <citation type="submission" date="2016-10" db="EMBL/GenBank/DDBJ databases">
        <authorList>
            <person name="de Groot N.N."/>
        </authorList>
    </citation>
    <scope>NUCLEOTIDE SEQUENCE [LARGE SCALE GENOMIC DNA]</scope>
    <source>
        <strain evidence="6 7">DSM 8423</strain>
    </source>
</reference>
<proteinExistence type="predicted"/>
<dbReference type="InterPro" id="IPR008991">
    <property type="entry name" value="Translation_prot_SH3-like_sf"/>
</dbReference>
<dbReference type="CDD" id="cd09893">
    <property type="entry name" value="NGN_SP_TaA"/>
    <property type="match status" value="1"/>
</dbReference>
<dbReference type="SMART" id="SM00738">
    <property type="entry name" value="NGN"/>
    <property type="match status" value="1"/>
</dbReference>
<dbReference type="Pfam" id="PF02357">
    <property type="entry name" value="NusG"/>
    <property type="match status" value="1"/>
</dbReference>
<dbReference type="NCBIfam" id="NF033644">
    <property type="entry name" value="antiterm_UpxY"/>
    <property type="match status" value="1"/>
</dbReference>
<dbReference type="PANTHER" id="PTHR30265:SF4">
    <property type="entry name" value="KOW MOTIF FAMILY PROTEIN, EXPRESSED"/>
    <property type="match status" value="1"/>
</dbReference>
<evidence type="ECO:0000313" key="6">
    <source>
        <dbReference type="EMBL" id="SEM53176.1"/>
    </source>
</evidence>
<dbReference type="SMART" id="SM00739">
    <property type="entry name" value="KOW"/>
    <property type="match status" value="1"/>
</dbReference>
<dbReference type="CDD" id="cd06091">
    <property type="entry name" value="KOW_NusG"/>
    <property type="match status" value="1"/>
</dbReference>
<name>A0A1H7Z4B9_9BACT</name>
<organism evidence="6 7">
    <name type="scientific">Syntrophus gentianae</name>
    <dbReference type="NCBI Taxonomy" id="43775"/>
    <lineage>
        <taxon>Bacteria</taxon>
        <taxon>Pseudomonadati</taxon>
        <taxon>Thermodesulfobacteriota</taxon>
        <taxon>Syntrophia</taxon>
        <taxon>Syntrophales</taxon>
        <taxon>Syntrophaceae</taxon>
        <taxon>Syntrophus</taxon>
    </lineage>
</organism>
<feature type="domain" description="KOW" evidence="5">
    <location>
        <begin position="113"/>
        <end position="140"/>
    </location>
</feature>
<evidence type="ECO:0000259" key="5">
    <source>
        <dbReference type="SMART" id="SM00739"/>
    </source>
</evidence>
<keyword evidence="2" id="KW-0805">Transcription regulation</keyword>
<evidence type="ECO:0000313" key="7">
    <source>
        <dbReference type="Proteomes" id="UP000198744"/>
    </source>
</evidence>
<feature type="domain" description="NusG-like N-terminal" evidence="4">
    <location>
        <begin position="1"/>
        <end position="102"/>
    </location>
</feature>
<dbReference type="InterPro" id="IPR043425">
    <property type="entry name" value="NusG-like"/>
</dbReference>
<keyword evidence="1" id="KW-0889">Transcription antitermination</keyword>
<dbReference type="SUPFAM" id="SSF50104">
    <property type="entry name" value="Translation proteins SH3-like domain"/>
    <property type="match status" value="1"/>
</dbReference>
<protein>
    <submittedName>
        <fullName evidence="6">Transcription antitermination factor NusG</fullName>
    </submittedName>
</protein>
<dbReference type="AlphaFoldDB" id="A0A1H7Z4B9"/>
<dbReference type="GO" id="GO:0006354">
    <property type="term" value="P:DNA-templated transcription elongation"/>
    <property type="evidence" value="ECO:0007669"/>
    <property type="project" value="InterPro"/>
</dbReference>
<evidence type="ECO:0000256" key="1">
    <source>
        <dbReference type="ARBA" id="ARBA00022814"/>
    </source>
</evidence>
<dbReference type="GO" id="GO:0031564">
    <property type="term" value="P:transcription antitermination"/>
    <property type="evidence" value="ECO:0007669"/>
    <property type="project" value="UniProtKB-KW"/>
</dbReference>
<dbReference type="PANTHER" id="PTHR30265">
    <property type="entry name" value="RHO-INTERACTING TRANSCRIPTION TERMINATION FACTOR NUSG"/>
    <property type="match status" value="1"/>
</dbReference>
<keyword evidence="7" id="KW-1185">Reference proteome</keyword>
<dbReference type="SUPFAM" id="SSF82679">
    <property type="entry name" value="N-utilization substance G protein NusG, N-terminal domain"/>
    <property type="match status" value="1"/>
</dbReference>
<dbReference type="Gene3D" id="3.30.70.940">
    <property type="entry name" value="NusG, N-terminal domain"/>
    <property type="match status" value="1"/>
</dbReference>
<dbReference type="STRING" id="43775.SAMN04489760_12027"/>
<dbReference type="InterPro" id="IPR036735">
    <property type="entry name" value="NGN_dom_sf"/>
</dbReference>